<dbReference type="InterPro" id="IPR014710">
    <property type="entry name" value="RmlC-like_jellyroll"/>
</dbReference>
<dbReference type="InterPro" id="IPR011051">
    <property type="entry name" value="RmlC_Cupin_sf"/>
</dbReference>
<proteinExistence type="predicted"/>
<comment type="caution">
    <text evidence="1">The sequence shown here is derived from an EMBL/GenBank/DDBJ whole genome shotgun (WGS) entry which is preliminary data.</text>
</comment>
<dbReference type="Proteomes" id="UP001595579">
    <property type="component" value="Unassembled WGS sequence"/>
</dbReference>
<keyword evidence="2" id="KW-1185">Reference proteome</keyword>
<dbReference type="Gene3D" id="2.60.120.10">
    <property type="entry name" value="Jelly Rolls"/>
    <property type="match status" value="1"/>
</dbReference>
<evidence type="ECO:0000313" key="1">
    <source>
        <dbReference type="EMBL" id="MFC3282055.1"/>
    </source>
</evidence>
<organism evidence="1 2">
    <name type="scientific">Litchfieldella rifensis</name>
    <dbReference type="NCBI Taxonomy" id="762643"/>
    <lineage>
        <taxon>Bacteria</taxon>
        <taxon>Pseudomonadati</taxon>
        <taxon>Pseudomonadota</taxon>
        <taxon>Gammaproteobacteria</taxon>
        <taxon>Oceanospirillales</taxon>
        <taxon>Halomonadaceae</taxon>
        <taxon>Litchfieldella</taxon>
    </lineage>
</organism>
<evidence type="ECO:0000313" key="2">
    <source>
        <dbReference type="Proteomes" id="UP001595579"/>
    </source>
</evidence>
<sequence>MKRCSATSYLQIDNSQVILPARTFSSGFETGWHCHGYNYVIVPITYGKMRLETSEGKRQVMLEAGVCYNRVEGTEHNVINDGDTPLLICGH</sequence>
<name>A0ABV7LJW7_9GAMM</name>
<dbReference type="SUPFAM" id="SSF51182">
    <property type="entry name" value="RmlC-like cupins"/>
    <property type="match status" value="1"/>
</dbReference>
<reference evidence="2" key="1">
    <citation type="journal article" date="2019" name="Int. J. Syst. Evol. Microbiol.">
        <title>The Global Catalogue of Microorganisms (GCM) 10K type strain sequencing project: providing services to taxonomists for standard genome sequencing and annotation.</title>
        <authorList>
            <consortium name="The Broad Institute Genomics Platform"/>
            <consortium name="The Broad Institute Genome Sequencing Center for Infectious Disease"/>
            <person name="Wu L."/>
            <person name="Ma J."/>
        </authorList>
    </citation>
    <scope>NUCLEOTIDE SEQUENCE [LARGE SCALE GENOMIC DNA]</scope>
    <source>
        <strain evidence="2">CECT 7698</strain>
    </source>
</reference>
<dbReference type="RefSeq" id="WP_386770442.1">
    <property type="nucleotide sequence ID" value="NZ_JBHRUG010000001.1"/>
</dbReference>
<dbReference type="EMBL" id="JBHRUG010000001">
    <property type="protein sequence ID" value="MFC3282055.1"/>
    <property type="molecule type" value="Genomic_DNA"/>
</dbReference>
<gene>
    <name evidence="1" type="ORF">ACFOEV_00350</name>
</gene>
<protein>
    <submittedName>
        <fullName evidence="1">Cupin</fullName>
    </submittedName>
</protein>
<accession>A0ABV7LJW7</accession>